<dbReference type="PANTHER" id="PTHR12306">
    <property type="entry name" value="CELL DEATH ACTIVATOR CIDE"/>
    <property type="match status" value="1"/>
</dbReference>
<keyword evidence="3" id="KW-1133">Transmembrane helix</keyword>
<evidence type="ECO:0000259" key="4">
    <source>
        <dbReference type="PROSITE" id="PS51135"/>
    </source>
</evidence>
<keyword evidence="3" id="KW-0812">Transmembrane</keyword>
<dbReference type="Gene3D" id="3.10.20.10">
    <property type="match status" value="1"/>
</dbReference>
<feature type="domain" description="CIDE-N" evidence="4">
    <location>
        <begin position="20"/>
        <end position="99"/>
    </location>
</feature>
<dbReference type="PANTHER" id="PTHR12306:SF8">
    <property type="entry name" value="LIPID TRANSFERASE CIDEA"/>
    <property type="match status" value="1"/>
</dbReference>
<dbReference type="Proteomes" id="UP001221898">
    <property type="component" value="Unassembled WGS sequence"/>
</dbReference>
<dbReference type="SUPFAM" id="SSF54277">
    <property type="entry name" value="CAD &amp; PB1 domains"/>
    <property type="match status" value="1"/>
</dbReference>
<proteinExistence type="predicted"/>
<dbReference type="GO" id="GO:0042981">
    <property type="term" value="P:regulation of apoptotic process"/>
    <property type="evidence" value="ECO:0007669"/>
    <property type="project" value="TreeGrafter"/>
</dbReference>
<dbReference type="PROSITE" id="PS51135">
    <property type="entry name" value="CIDE_N"/>
    <property type="match status" value="1"/>
</dbReference>
<sequence length="204" mass="23366">MRKVSLVSNSLSQRVLPIPLPRPFKVSTHDRCQNRGVMATSLNDLLDKLQTMSAFLLTCRFLTLVLEEDGTTVDTEDFFHSLPANTQLMVLERGQRWTRAQCVTDAKKRHKNGMAKLTFYLYKLHPKDFLGCLTVKARLCEMYTLSYDIRCVGIKNALISFLRFVAYVVSVAGHLLLYGSSYVLQYVRDDEYQGGNTKEHFNLD</sequence>
<reference evidence="5" key="1">
    <citation type="journal article" date="2023" name="Science">
        <title>Genome structures resolve the early diversification of teleost fishes.</title>
        <authorList>
            <person name="Parey E."/>
            <person name="Louis A."/>
            <person name="Montfort J."/>
            <person name="Bouchez O."/>
            <person name="Roques C."/>
            <person name="Iampietro C."/>
            <person name="Lluch J."/>
            <person name="Castinel A."/>
            <person name="Donnadieu C."/>
            <person name="Desvignes T."/>
            <person name="Floi Bucao C."/>
            <person name="Jouanno E."/>
            <person name="Wen M."/>
            <person name="Mejri S."/>
            <person name="Dirks R."/>
            <person name="Jansen H."/>
            <person name="Henkel C."/>
            <person name="Chen W.J."/>
            <person name="Zahm M."/>
            <person name="Cabau C."/>
            <person name="Klopp C."/>
            <person name="Thompson A.W."/>
            <person name="Robinson-Rechavi M."/>
            <person name="Braasch I."/>
            <person name="Lecointre G."/>
            <person name="Bobe J."/>
            <person name="Postlethwait J.H."/>
            <person name="Berthelot C."/>
            <person name="Roest Crollius H."/>
            <person name="Guiguen Y."/>
        </authorList>
    </citation>
    <scope>NUCLEOTIDE SEQUENCE</scope>
    <source>
        <strain evidence="5">NC1722</strain>
    </source>
</reference>
<gene>
    <name evidence="5" type="ORF">AAFF_G00222370</name>
</gene>
<evidence type="ECO:0000313" key="6">
    <source>
        <dbReference type="Proteomes" id="UP001221898"/>
    </source>
</evidence>
<dbReference type="Pfam" id="PF02017">
    <property type="entry name" value="CIDE-N"/>
    <property type="match status" value="1"/>
</dbReference>
<keyword evidence="3" id="KW-0472">Membrane</keyword>
<accession>A0AAD7RIC9</accession>
<keyword evidence="6" id="KW-1185">Reference proteome</keyword>
<dbReference type="SMART" id="SM00266">
    <property type="entry name" value="CAD"/>
    <property type="match status" value="1"/>
</dbReference>
<evidence type="ECO:0000256" key="3">
    <source>
        <dbReference type="SAM" id="Phobius"/>
    </source>
</evidence>
<evidence type="ECO:0000256" key="2">
    <source>
        <dbReference type="PROSITE-ProRule" id="PRU00447"/>
    </source>
</evidence>
<name>A0AAD7RIC9_9TELE</name>
<evidence type="ECO:0000256" key="1">
    <source>
        <dbReference type="ARBA" id="ARBA00022703"/>
    </source>
</evidence>
<dbReference type="EMBL" id="JAINUG010000297">
    <property type="protein sequence ID" value="KAJ8383301.1"/>
    <property type="molecule type" value="Genomic_DNA"/>
</dbReference>
<comment type="caution">
    <text evidence="5">The sequence shown here is derived from an EMBL/GenBank/DDBJ whole genome shotgun (WGS) entry which is preliminary data.</text>
</comment>
<keyword evidence="1 2" id="KW-0053">Apoptosis</keyword>
<organism evidence="5 6">
    <name type="scientific">Aldrovandia affinis</name>
    <dbReference type="NCBI Taxonomy" id="143900"/>
    <lineage>
        <taxon>Eukaryota</taxon>
        <taxon>Metazoa</taxon>
        <taxon>Chordata</taxon>
        <taxon>Craniata</taxon>
        <taxon>Vertebrata</taxon>
        <taxon>Euteleostomi</taxon>
        <taxon>Actinopterygii</taxon>
        <taxon>Neopterygii</taxon>
        <taxon>Teleostei</taxon>
        <taxon>Notacanthiformes</taxon>
        <taxon>Halosauridae</taxon>
        <taxon>Aldrovandia</taxon>
    </lineage>
</organism>
<feature type="transmembrane region" description="Helical" evidence="3">
    <location>
        <begin position="164"/>
        <end position="184"/>
    </location>
</feature>
<dbReference type="AlphaFoldDB" id="A0AAD7RIC9"/>
<evidence type="ECO:0000313" key="5">
    <source>
        <dbReference type="EMBL" id="KAJ8383301.1"/>
    </source>
</evidence>
<protein>
    <recommendedName>
        <fullName evidence="4">CIDE-N domain-containing protein</fullName>
    </recommendedName>
</protein>
<dbReference type="GO" id="GO:0006915">
    <property type="term" value="P:apoptotic process"/>
    <property type="evidence" value="ECO:0007669"/>
    <property type="project" value="UniProtKB-UniRule"/>
</dbReference>
<dbReference type="InterPro" id="IPR003508">
    <property type="entry name" value="CIDE-N_dom"/>
</dbReference>